<evidence type="ECO:0000313" key="5">
    <source>
        <dbReference type="EMBL" id="GAA4370936.1"/>
    </source>
</evidence>
<keyword evidence="6" id="KW-1185">Reference proteome</keyword>
<accession>A0ABP8ISR0</accession>
<feature type="domain" description="Secretion system C-terminal sorting" evidence="4">
    <location>
        <begin position="1177"/>
        <end position="1252"/>
    </location>
</feature>
<reference evidence="6" key="1">
    <citation type="journal article" date="2019" name="Int. J. Syst. Evol. Microbiol.">
        <title>The Global Catalogue of Microorganisms (GCM) 10K type strain sequencing project: providing services to taxonomists for standard genome sequencing and annotation.</title>
        <authorList>
            <consortium name="The Broad Institute Genomics Platform"/>
            <consortium name="The Broad Institute Genome Sequencing Center for Infectious Disease"/>
            <person name="Wu L."/>
            <person name="Ma J."/>
        </authorList>
    </citation>
    <scope>NUCLEOTIDE SEQUENCE [LARGE SCALE GENOMIC DNA]</scope>
    <source>
        <strain evidence="6">JCM 17923</strain>
    </source>
</reference>
<dbReference type="NCBIfam" id="NF012200">
    <property type="entry name" value="choice_anch_D"/>
    <property type="match status" value="1"/>
</dbReference>
<dbReference type="EMBL" id="BAABGZ010000082">
    <property type="protein sequence ID" value="GAA4370936.1"/>
    <property type="molecule type" value="Genomic_DNA"/>
</dbReference>
<evidence type="ECO:0000259" key="4">
    <source>
        <dbReference type="Pfam" id="PF18962"/>
    </source>
</evidence>
<comment type="subcellular location">
    <subcellularLocation>
        <location evidence="1">Cytoplasm</location>
    </subcellularLocation>
</comment>
<evidence type="ECO:0000313" key="6">
    <source>
        <dbReference type="Proteomes" id="UP001501153"/>
    </source>
</evidence>
<dbReference type="Proteomes" id="UP001501153">
    <property type="component" value="Unassembled WGS sequence"/>
</dbReference>
<keyword evidence="2" id="KW-0963">Cytoplasm</keyword>
<name>A0ABP8ISR0_9BACT</name>
<evidence type="ECO:0000256" key="1">
    <source>
        <dbReference type="ARBA" id="ARBA00004496"/>
    </source>
</evidence>
<evidence type="ECO:0008006" key="7">
    <source>
        <dbReference type="Google" id="ProtNLM"/>
    </source>
</evidence>
<protein>
    <recommendedName>
        <fullName evidence="7">Choice-of-anchor D domain-containing protein</fullName>
    </recommendedName>
</protein>
<feature type="domain" description="Abnormal spindle-like microcephaly-associated protein ASH" evidence="3">
    <location>
        <begin position="269"/>
        <end position="354"/>
    </location>
</feature>
<dbReference type="Pfam" id="PF18962">
    <property type="entry name" value="Por_Secre_tail"/>
    <property type="match status" value="1"/>
</dbReference>
<evidence type="ECO:0000259" key="3">
    <source>
        <dbReference type="Pfam" id="PF15780"/>
    </source>
</evidence>
<proteinExistence type="predicted"/>
<sequence length="1254" mass="126033">MAQTVDGTRDASYPAALALQTVETGFGDNQSELNNIHAQIVGSDLYIFIGGNLEANGNKLELFFDTRSGGQNTLGSNSGYAAVMNGLTFDSGFSADFGLTVYHNGSTLQADYVVLPTAGGGATGAVANGMGSPQALNFNSVVAMSGTGEAAINNANMAGVAGGGSAAANAMAAAAVSTGIELRIPLSALGTSVGNGDIKINVFVNGGGHDYVSNQVLAGLPAPQGNLGGNGSGGYTGGTAGINFGSFAGNQFVTVANGMAAMQPQIAVSPSSLSFFNVAVTGGSATRTVNIANNGAAPLNVSSIVSNNAAFTASANAFTVAAGASANVTITFDPSAAGAATGTLTISSNDPTNPTLTVSMSGTGVADGQVVLDGMVDASLYGAPKAVQTTPTGFGDNQSELNAAYVRMTATDLYLTLTGNLEGNGNKLVLFFDADPNAGQTSFSASNPSVDFGASNNLAGLAFDRGFRPESFLSLNHGGGSLFANFAPMNGAGGSGTYLSTSGNAFTQMLDFGGGAMGELSFNNSNTAGVSDMAVGNPAAVMTGVELRIPLSALGAGITGTTPIHVMALITNGGYDYLSNQTLGGLPMGTGNLGADGSGNGGVSPLTVDLLNFPGNQFFTAQRGNLTVPDTRDIAGEYNNVTVTASGQATINSPLDITGTFQVQGTAGFAPLPGANVTGSGATVVSGLGILAITSPQGITASGASGNVQTTTRNFGSTAGYAYLGITPQVTGSGLPAVVGGLGVNNASGVTLSQAVSVGQVVRLQNGNLNTNGNMLTLLSTPSASALIDNTGGVVNGTVTVQRAINPSLNAGAGYRHYSSPVQSTTFADLTTAGFSPVLNTAYNTAANPGAITPFPNVFGYDESRINTSPATGISDFDKGWFVPTGTMVPGRGYTVNIPASALVDFVGAPNNGNRSLTLTRVGGANGGWHLVGNPYPSPMDWSQVAAADRSGLDNAMYVFESSSQYGGSYRSFVNGMGGSSRIAMGQGFFVRVSSGQPSGTLTFRNSQRLTDFTQQVPFRRDAVDTRAMLQLQLSGAGISDEAIVYFQAGAPAAADAQYDAVKLSNPHGLNLASLAGTDALAINGLPLLTGSTVLPLRVEVPAAGSYTFSAAALRNLPGTVYLLDASTGQRINLSQQPSYTFAATAAPLTGRFALVFEPAAAPLASNSALEAARISVFPNPAQGKFTVLVPTAAKAVTVTVFNSLGQQVRRVSQQATADATAVALDAAGLAAGVYTLRVQAGTAAPVTKRVVLE</sequence>
<dbReference type="Pfam" id="PF15780">
    <property type="entry name" value="ASH"/>
    <property type="match status" value="1"/>
</dbReference>
<dbReference type="Gene3D" id="2.60.40.10">
    <property type="entry name" value="Immunoglobulins"/>
    <property type="match status" value="1"/>
</dbReference>
<dbReference type="InterPro" id="IPR031549">
    <property type="entry name" value="ASH"/>
</dbReference>
<evidence type="ECO:0000256" key="2">
    <source>
        <dbReference type="ARBA" id="ARBA00022490"/>
    </source>
</evidence>
<dbReference type="NCBIfam" id="TIGR04183">
    <property type="entry name" value="Por_Secre_tail"/>
    <property type="match status" value="1"/>
</dbReference>
<dbReference type="InterPro" id="IPR026444">
    <property type="entry name" value="Secre_tail"/>
</dbReference>
<comment type="caution">
    <text evidence="5">The sequence shown here is derived from an EMBL/GenBank/DDBJ whole genome shotgun (WGS) entry which is preliminary data.</text>
</comment>
<organism evidence="5 6">
    <name type="scientific">Hymenobacter saemangeumensis</name>
    <dbReference type="NCBI Taxonomy" id="1084522"/>
    <lineage>
        <taxon>Bacteria</taxon>
        <taxon>Pseudomonadati</taxon>
        <taxon>Bacteroidota</taxon>
        <taxon>Cytophagia</taxon>
        <taxon>Cytophagales</taxon>
        <taxon>Hymenobacteraceae</taxon>
        <taxon>Hymenobacter</taxon>
    </lineage>
</organism>
<dbReference type="InterPro" id="IPR013783">
    <property type="entry name" value="Ig-like_fold"/>
</dbReference>
<gene>
    <name evidence="5" type="ORF">GCM10023185_45920</name>
</gene>